<accession>A0A2X0NAU3</accession>
<gene>
    <name evidence="2" type="primary">BQ5605_C030g10793</name>
    <name evidence="2" type="ORF">BQ5605_C030G10793</name>
</gene>
<keyword evidence="3" id="KW-1185">Reference proteome</keyword>
<dbReference type="EMBL" id="FQNC01000069">
    <property type="protein sequence ID" value="SGZ08419.1"/>
    <property type="molecule type" value="Genomic_DNA"/>
</dbReference>
<name>A0A2X0NAU3_9BASI</name>
<dbReference type="AlphaFoldDB" id="A0A2X0NAU3"/>
<keyword evidence="1" id="KW-1133">Transmembrane helix</keyword>
<organism evidence="2 3">
    <name type="scientific">Microbotryum silenes-dioicae</name>
    <dbReference type="NCBI Taxonomy" id="796604"/>
    <lineage>
        <taxon>Eukaryota</taxon>
        <taxon>Fungi</taxon>
        <taxon>Dikarya</taxon>
        <taxon>Basidiomycota</taxon>
        <taxon>Pucciniomycotina</taxon>
        <taxon>Microbotryomycetes</taxon>
        <taxon>Microbotryales</taxon>
        <taxon>Microbotryaceae</taxon>
        <taxon>Microbotryum</taxon>
    </lineage>
</organism>
<keyword evidence="1" id="KW-0472">Membrane</keyword>
<evidence type="ECO:0000256" key="1">
    <source>
        <dbReference type="SAM" id="Phobius"/>
    </source>
</evidence>
<dbReference type="Proteomes" id="UP000249464">
    <property type="component" value="Unassembled WGS sequence"/>
</dbReference>
<keyword evidence="1" id="KW-0812">Transmembrane</keyword>
<evidence type="ECO:0000313" key="3">
    <source>
        <dbReference type="Proteomes" id="UP000249464"/>
    </source>
</evidence>
<sequence>MTASQMSFFMAMRIASETKFAKSRLDTGRSHHAHATFDSTDHVVFNFFLALGGFATVTYYYTRVKSYLRFGAGLVFVSGMGVTAFIPRPSLRRRRARRRSEGDFTRV</sequence>
<proteinExistence type="predicted"/>
<evidence type="ECO:0000313" key="2">
    <source>
        <dbReference type="EMBL" id="SGZ08419.1"/>
    </source>
</evidence>
<reference evidence="2 3" key="1">
    <citation type="submission" date="2016-11" db="EMBL/GenBank/DDBJ databases">
        <authorList>
            <person name="Jaros S."/>
            <person name="Januszkiewicz K."/>
            <person name="Wedrychowicz H."/>
        </authorList>
    </citation>
    <scope>NUCLEOTIDE SEQUENCE [LARGE SCALE GENOMIC DNA]</scope>
</reference>
<feature type="transmembrane region" description="Helical" evidence="1">
    <location>
        <begin position="43"/>
        <end position="61"/>
    </location>
</feature>
<feature type="transmembrane region" description="Helical" evidence="1">
    <location>
        <begin position="67"/>
        <end position="87"/>
    </location>
</feature>
<protein>
    <submittedName>
        <fullName evidence="2">BQ5605_C030g10793 protein</fullName>
    </submittedName>
</protein>